<sequence length="154" mass="17368">MIVLVGGMLKKYENEMTIHMDTATEVRDGSMQLSLEVGCYPRTLPLASIGDNRNNSKIPAGTPLTHQVPPRYLLPEQDPQFLSNYATTSMPHFLIINFRCLLSADCLDSELEKLHRACLEWGFFWGQLGINVKKKSEVQMSKTSDHWDPGNRGS</sequence>
<dbReference type="SUPFAM" id="SSF51197">
    <property type="entry name" value="Clavaminate synthase-like"/>
    <property type="match status" value="1"/>
</dbReference>
<dbReference type="AlphaFoldDB" id="A0A438EIA6"/>
<dbReference type="EMBL" id="QGNW01001283">
    <property type="protein sequence ID" value="RVW47412.1"/>
    <property type="molecule type" value="Genomic_DNA"/>
</dbReference>
<accession>A0A438EIA6</accession>
<name>A0A438EIA6_VITVI</name>
<protein>
    <submittedName>
        <fullName evidence="1">Uncharacterized protein</fullName>
    </submittedName>
</protein>
<proteinExistence type="predicted"/>
<organism evidence="1 2">
    <name type="scientific">Vitis vinifera</name>
    <name type="common">Grape</name>
    <dbReference type="NCBI Taxonomy" id="29760"/>
    <lineage>
        <taxon>Eukaryota</taxon>
        <taxon>Viridiplantae</taxon>
        <taxon>Streptophyta</taxon>
        <taxon>Embryophyta</taxon>
        <taxon>Tracheophyta</taxon>
        <taxon>Spermatophyta</taxon>
        <taxon>Magnoliopsida</taxon>
        <taxon>eudicotyledons</taxon>
        <taxon>Gunneridae</taxon>
        <taxon>Pentapetalae</taxon>
        <taxon>rosids</taxon>
        <taxon>Vitales</taxon>
        <taxon>Vitaceae</taxon>
        <taxon>Viteae</taxon>
        <taxon>Vitis</taxon>
    </lineage>
</organism>
<comment type="caution">
    <text evidence="1">The sequence shown here is derived from an EMBL/GenBank/DDBJ whole genome shotgun (WGS) entry which is preliminary data.</text>
</comment>
<dbReference type="Proteomes" id="UP000288805">
    <property type="component" value="Unassembled WGS sequence"/>
</dbReference>
<gene>
    <name evidence="1" type="ORF">CK203_098396</name>
</gene>
<evidence type="ECO:0000313" key="1">
    <source>
        <dbReference type="EMBL" id="RVW47412.1"/>
    </source>
</evidence>
<reference evidence="1 2" key="1">
    <citation type="journal article" date="2018" name="PLoS Genet.">
        <title>Population sequencing reveals clonal diversity and ancestral inbreeding in the grapevine cultivar Chardonnay.</title>
        <authorList>
            <person name="Roach M.J."/>
            <person name="Johnson D.L."/>
            <person name="Bohlmann J."/>
            <person name="van Vuuren H.J."/>
            <person name="Jones S.J."/>
            <person name="Pretorius I.S."/>
            <person name="Schmidt S.A."/>
            <person name="Borneman A.R."/>
        </authorList>
    </citation>
    <scope>NUCLEOTIDE SEQUENCE [LARGE SCALE GENOMIC DNA]</scope>
    <source>
        <strain evidence="2">cv. Chardonnay</strain>
        <tissue evidence="1">Leaf</tissue>
    </source>
</reference>
<evidence type="ECO:0000313" key="2">
    <source>
        <dbReference type="Proteomes" id="UP000288805"/>
    </source>
</evidence>